<dbReference type="PANTHER" id="PTHR36582">
    <property type="entry name" value="ANTITOXIN PARD"/>
    <property type="match status" value="1"/>
</dbReference>
<organism evidence="5 6">
    <name type="scientific">Halomonas huangheensis</name>
    <dbReference type="NCBI Taxonomy" id="1178482"/>
    <lineage>
        <taxon>Bacteria</taxon>
        <taxon>Pseudomonadati</taxon>
        <taxon>Pseudomonadota</taxon>
        <taxon>Gammaproteobacteria</taxon>
        <taxon>Oceanospirillales</taxon>
        <taxon>Halomonadaceae</taxon>
        <taxon>Halomonas</taxon>
    </lineage>
</organism>
<evidence type="ECO:0000256" key="3">
    <source>
        <dbReference type="ARBA" id="ARBA00022649"/>
    </source>
</evidence>
<sequence>MMISAELGKSLEAYIQQLVETGRYGSKSEVLREGIRLVQDREARLAALDASIARGLTDIEDGRVAPADDVFKRLEDKYRTMAKKPQ</sequence>
<dbReference type="EMBL" id="AVBC01000035">
    <property type="protein sequence ID" value="ERL50841.1"/>
    <property type="molecule type" value="Genomic_DNA"/>
</dbReference>
<dbReference type="AlphaFoldDB" id="W1N6S2"/>
<dbReference type="InterPro" id="IPR038296">
    <property type="entry name" value="ParD_sf"/>
</dbReference>
<dbReference type="GO" id="GO:0006355">
    <property type="term" value="P:regulation of DNA-templated transcription"/>
    <property type="evidence" value="ECO:0007669"/>
    <property type="project" value="InterPro"/>
</dbReference>
<dbReference type="InterPro" id="IPR010985">
    <property type="entry name" value="Ribbon_hlx_hlx"/>
</dbReference>
<dbReference type="NCBIfam" id="TIGR02606">
    <property type="entry name" value="antidote_CC2985"/>
    <property type="match status" value="1"/>
</dbReference>
<evidence type="ECO:0000256" key="2">
    <source>
        <dbReference type="ARBA" id="ARBA00017940"/>
    </source>
</evidence>
<reference evidence="5 6" key="1">
    <citation type="submission" date="2013-08" db="EMBL/GenBank/DDBJ databases">
        <title>draft genome of Halomonas huanghegensis, strain BJGMM-B45T.</title>
        <authorList>
            <person name="Miao C."/>
            <person name="Wan Y."/>
            <person name="Jin W."/>
        </authorList>
    </citation>
    <scope>NUCLEOTIDE SEQUENCE [LARGE SCALE GENOMIC DNA]</scope>
    <source>
        <strain evidence="5 6">BJGMM-B45</strain>
    </source>
</reference>
<dbReference type="SUPFAM" id="SSF47598">
    <property type="entry name" value="Ribbon-helix-helix"/>
    <property type="match status" value="1"/>
</dbReference>
<evidence type="ECO:0000313" key="5">
    <source>
        <dbReference type="EMBL" id="ERL50841.1"/>
    </source>
</evidence>
<evidence type="ECO:0000313" key="6">
    <source>
        <dbReference type="Proteomes" id="UP000019113"/>
    </source>
</evidence>
<dbReference type="PANTHER" id="PTHR36582:SF2">
    <property type="entry name" value="ANTITOXIN PARD"/>
    <property type="match status" value="1"/>
</dbReference>
<dbReference type="InterPro" id="IPR022789">
    <property type="entry name" value="ParD"/>
</dbReference>
<keyword evidence="6" id="KW-1185">Reference proteome</keyword>
<evidence type="ECO:0000256" key="1">
    <source>
        <dbReference type="ARBA" id="ARBA00008580"/>
    </source>
</evidence>
<evidence type="ECO:0000256" key="4">
    <source>
        <dbReference type="ARBA" id="ARBA00037106"/>
    </source>
</evidence>
<dbReference type="Proteomes" id="UP000019113">
    <property type="component" value="Unassembled WGS sequence"/>
</dbReference>
<proteinExistence type="inferred from homology"/>
<comment type="function">
    <text evidence="4">Antitoxin component of a type II toxin-antitoxin (TA) system. Neutralizes the effect of toxin ParE.</text>
</comment>
<name>W1N6S2_9GAMM</name>
<gene>
    <name evidence="5" type="ORF">BJB45_19790</name>
</gene>
<dbReference type="Pfam" id="PF03693">
    <property type="entry name" value="ParD_antitoxin"/>
    <property type="match status" value="1"/>
</dbReference>
<comment type="similarity">
    <text evidence="1">Belongs to the ParD antitoxin family.</text>
</comment>
<dbReference type="STRING" id="1178482.AR456_19955"/>
<protein>
    <recommendedName>
        <fullName evidence="2">Antitoxin ParD</fullName>
    </recommendedName>
</protein>
<dbReference type="PATRIC" id="fig|1178482.3.peg.2414"/>
<dbReference type="Gene3D" id="6.10.10.120">
    <property type="entry name" value="Antitoxin ParD1-like"/>
    <property type="match status" value="1"/>
</dbReference>
<dbReference type="CDD" id="cd22231">
    <property type="entry name" value="RHH_NikR_HicB-like"/>
    <property type="match status" value="1"/>
</dbReference>
<keyword evidence="3" id="KW-1277">Toxin-antitoxin system</keyword>
<accession>W1N6S2</accession>
<dbReference type="eggNOG" id="COG3609">
    <property type="taxonomic scope" value="Bacteria"/>
</dbReference>
<comment type="caution">
    <text evidence="5">The sequence shown here is derived from an EMBL/GenBank/DDBJ whole genome shotgun (WGS) entry which is preliminary data.</text>
</comment>